<evidence type="ECO:0000313" key="10">
    <source>
        <dbReference type="Proteomes" id="UP000469440"/>
    </source>
</evidence>
<dbReference type="PANTHER" id="PTHR35795:SF1">
    <property type="entry name" value="BIS(5'-NUCLEOSYL)-TETRAPHOSPHATASE, SYMMETRICAL"/>
    <property type="match status" value="1"/>
</dbReference>
<dbReference type="PROSITE" id="PS51831">
    <property type="entry name" value="HD"/>
    <property type="match status" value="1"/>
</dbReference>
<dbReference type="InterPro" id="IPR003607">
    <property type="entry name" value="HD/PDEase_dom"/>
</dbReference>
<dbReference type="SMART" id="SM00471">
    <property type="entry name" value="HDc"/>
    <property type="match status" value="1"/>
</dbReference>
<dbReference type="Proteomes" id="UP000469440">
    <property type="component" value="Unassembled WGS sequence"/>
</dbReference>
<keyword evidence="10" id="KW-1185">Reference proteome</keyword>
<dbReference type="EMBL" id="VWXL01000077">
    <property type="protein sequence ID" value="MVB11898.1"/>
    <property type="molecule type" value="Genomic_DNA"/>
</dbReference>
<proteinExistence type="predicted"/>
<evidence type="ECO:0000256" key="5">
    <source>
        <dbReference type="ARBA" id="ARBA00023004"/>
    </source>
</evidence>
<evidence type="ECO:0000313" key="11">
    <source>
        <dbReference type="Proteomes" id="UP000515909"/>
    </source>
</evidence>
<dbReference type="AlphaFoldDB" id="A0A6N8I1V1"/>
<keyword evidence="5" id="KW-0408">Iron</keyword>
<dbReference type="KEGG" id="cfem:HCR03_02135"/>
<protein>
    <recommendedName>
        <fullName evidence="1">bis(5'-nucleosyl)-tetraphosphatase (symmetrical)</fullName>
        <ecNumber evidence="1">3.6.1.41</ecNumber>
    </recommendedName>
</protein>
<dbReference type="NCBIfam" id="TIGR00488">
    <property type="entry name" value="bis(5'-nucleosyl)-tetraphosphatase (symmetrical) YqeK"/>
    <property type="match status" value="1"/>
</dbReference>
<keyword evidence="2" id="KW-0479">Metal-binding</keyword>
<evidence type="ECO:0000256" key="1">
    <source>
        <dbReference type="ARBA" id="ARBA00012506"/>
    </source>
</evidence>
<evidence type="ECO:0000256" key="4">
    <source>
        <dbReference type="ARBA" id="ARBA00022801"/>
    </source>
</evidence>
<reference evidence="8 10" key="1">
    <citation type="submission" date="2019-09" db="EMBL/GenBank/DDBJ databases">
        <title>Genome sequence of Clostridium sp. EA1.</title>
        <authorList>
            <person name="Poehlein A."/>
            <person name="Bengelsdorf F.R."/>
            <person name="Daniel R."/>
        </authorList>
    </citation>
    <scope>NUCLEOTIDE SEQUENCE [LARGE SCALE GENOMIC DNA]</scope>
    <source>
        <strain evidence="8 10">EA1</strain>
    </source>
</reference>
<evidence type="ECO:0000313" key="9">
    <source>
        <dbReference type="EMBL" id="QNK41134.1"/>
    </source>
</evidence>
<sequence length="197" mass="22372">MNLESYKSAIRGLLGDKRYEHSVCVARAAVSLAQKYGADEKKAETAGILHDIMKDLPQEEQKERMRQYGIRLTDVEKNAPKLWHAILASEYIRRELGVTDPEILQAVRYHTTGRKNMTLLDKILFIADFISDDRDYPGVDKLRQAAKNSLEQAMIEGIVFTVKDLADARRPIHPDTIAVYNQTILQNLSIDTNQKGC</sequence>
<dbReference type="InterPro" id="IPR006675">
    <property type="entry name" value="HDIG_dom"/>
</dbReference>
<evidence type="ECO:0000256" key="2">
    <source>
        <dbReference type="ARBA" id="ARBA00022723"/>
    </source>
</evidence>
<accession>A0A7G8TBZ3</accession>
<dbReference type="NCBIfam" id="TIGR00277">
    <property type="entry name" value="HDIG"/>
    <property type="match status" value="1"/>
</dbReference>
<dbReference type="EC" id="3.6.1.41" evidence="1"/>
<dbReference type="RefSeq" id="WP_066650532.1">
    <property type="nucleotide sequence ID" value="NZ_CP060286.1"/>
</dbReference>
<evidence type="ECO:0000256" key="6">
    <source>
        <dbReference type="ARBA" id="ARBA00049417"/>
    </source>
</evidence>
<dbReference type="InterPro" id="IPR005249">
    <property type="entry name" value="YqeK"/>
</dbReference>
<evidence type="ECO:0000313" key="8">
    <source>
        <dbReference type="EMBL" id="MVB11898.1"/>
    </source>
</evidence>
<dbReference type="EMBL" id="CP060286">
    <property type="protein sequence ID" value="QNK41134.1"/>
    <property type="molecule type" value="Genomic_DNA"/>
</dbReference>
<organism evidence="8 10">
    <name type="scientific">Caproicibacter fermentans</name>
    <dbReference type="NCBI Taxonomy" id="2576756"/>
    <lineage>
        <taxon>Bacteria</taxon>
        <taxon>Bacillati</taxon>
        <taxon>Bacillota</taxon>
        <taxon>Clostridia</taxon>
        <taxon>Eubacteriales</taxon>
        <taxon>Acutalibacteraceae</taxon>
        <taxon>Caproicibacter</taxon>
    </lineage>
</organism>
<keyword evidence="3" id="KW-0547">Nucleotide-binding</keyword>
<evidence type="ECO:0000259" key="7">
    <source>
        <dbReference type="PROSITE" id="PS51831"/>
    </source>
</evidence>
<dbReference type="CDD" id="cd00077">
    <property type="entry name" value="HDc"/>
    <property type="match status" value="1"/>
</dbReference>
<keyword evidence="4 8" id="KW-0378">Hydrolase</keyword>
<evidence type="ECO:0000256" key="3">
    <source>
        <dbReference type="ARBA" id="ARBA00022741"/>
    </source>
</evidence>
<dbReference type="GO" id="GO:0046872">
    <property type="term" value="F:metal ion binding"/>
    <property type="evidence" value="ECO:0007669"/>
    <property type="project" value="UniProtKB-KW"/>
</dbReference>
<gene>
    <name evidence="8" type="primary">rny_2</name>
    <name evidence="9" type="synonym">yqeK</name>
    <name evidence="8" type="ORF">CAFE_26270</name>
    <name evidence="9" type="ORF">HCR03_02135</name>
</gene>
<dbReference type="SUPFAM" id="SSF109604">
    <property type="entry name" value="HD-domain/PDEase-like"/>
    <property type="match status" value="1"/>
</dbReference>
<reference evidence="9 11" key="2">
    <citation type="submission" date="2020-08" db="EMBL/GenBank/DDBJ databases">
        <title>The isolate Caproiciproducens sp. 7D4C2 produces n-caproate at mildly acidic conditions from hexoses: genome and rBOX comparison with related strains and chain-elongating bacteria.</title>
        <authorList>
            <person name="Esquivel-Elizondo S."/>
            <person name="Bagci C."/>
            <person name="Temovska M."/>
            <person name="Jeon B.S."/>
            <person name="Bessarab I."/>
            <person name="Williams R.B.H."/>
            <person name="Huson D.H."/>
            <person name="Angenent L.T."/>
        </authorList>
    </citation>
    <scope>NUCLEOTIDE SEQUENCE [LARGE SCALE GENOMIC DNA]</scope>
    <source>
        <strain evidence="9 11">7D4C2</strain>
    </source>
</reference>
<dbReference type="GO" id="GO:0008803">
    <property type="term" value="F:bis(5'-nucleosyl)-tetraphosphatase (symmetrical) activity"/>
    <property type="evidence" value="ECO:0007669"/>
    <property type="project" value="UniProtKB-EC"/>
</dbReference>
<dbReference type="PANTHER" id="PTHR35795">
    <property type="entry name" value="SLR1885 PROTEIN"/>
    <property type="match status" value="1"/>
</dbReference>
<dbReference type="Gene3D" id="1.10.3210.10">
    <property type="entry name" value="Hypothetical protein af1432"/>
    <property type="match status" value="1"/>
</dbReference>
<dbReference type="Proteomes" id="UP000515909">
    <property type="component" value="Chromosome"/>
</dbReference>
<dbReference type="GO" id="GO:0000166">
    <property type="term" value="F:nucleotide binding"/>
    <property type="evidence" value="ECO:0007669"/>
    <property type="project" value="UniProtKB-KW"/>
</dbReference>
<dbReference type="InterPro" id="IPR051094">
    <property type="entry name" value="Diverse_Catalytic_Enzymes"/>
</dbReference>
<comment type="catalytic activity">
    <reaction evidence="6">
        <text>P(1),P(4)-bis(5'-adenosyl) tetraphosphate + H2O = 2 ADP + 2 H(+)</text>
        <dbReference type="Rhea" id="RHEA:24252"/>
        <dbReference type="ChEBI" id="CHEBI:15377"/>
        <dbReference type="ChEBI" id="CHEBI:15378"/>
        <dbReference type="ChEBI" id="CHEBI:58141"/>
        <dbReference type="ChEBI" id="CHEBI:456216"/>
        <dbReference type="EC" id="3.6.1.41"/>
    </reaction>
</comment>
<dbReference type="OrthoDB" id="5295945at2"/>
<dbReference type="InterPro" id="IPR006674">
    <property type="entry name" value="HD_domain"/>
</dbReference>
<accession>A0A6N8I1V1</accession>
<name>A0A6N8I1V1_9FIRM</name>
<dbReference type="Pfam" id="PF01966">
    <property type="entry name" value="HD"/>
    <property type="match status" value="1"/>
</dbReference>
<feature type="domain" description="HD" evidence="7">
    <location>
        <begin position="18"/>
        <end position="133"/>
    </location>
</feature>